<gene>
    <name evidence="1" type="ORF">TKK_011064</name>
</gene>
<dbReference type="EMBL" id="JBJJXI010000088">
    <property type="protein sequence ID" value="KAL3394783.1"/>
    <property type="molecule type" value="Genomic_DNA"/>
</dbReference>
<evidence type="ECO:0000313" key="2">
    <source>
        <dbReference type="Proteomes" id="UP001627154"/>
    </source>
</evidence>
<evidence type="ECO:0000313" key="1">
    <source>
        <dbReference type="EMBL" id="KAL3394783.1"/>
    </source>
</evidence>
<dbReference type="Proteomes" id="UP001627154">
    <property type="component" value="Unassembled WGS sequence"/>
</dbReference>
<proteinExistence type="predicted"/>
<reference evidence="1 2" key="1">
    <citation type="journal article" date="2024" name="bioRxiv">
        <title>A reference genome for Trichogramma kaykai: A tiny desert-dwelling parasitoid wasp with competing sex-ratio distorters.</title>
        <authorList>
            <person name="Culotta J."/>
            <person name="Lindsey A.R."/>
        </authorList>
    </citation>
    <scope>NUCLEOTIDE SEQUENCE [LARGE SCALE GENOMIC DNA]</scope>
    <source>
        <strain evidence="1 2">KSX58</strain>
    </source>
</reference>
<accession>A0ABD2WP53</accession>
<keyword evidence="2" id="KW-1185">Reference proteome</keyword>
<sequence>MRMDCNFWHTCRYKVKQQRQEQRHTRTETLCYNAPSIIKAIIFRRLFECVAGETELLGEKRRNTGTEHTALVHAIGFGSLLRDNIHTRPLYKLATRRCLPYEYSRSERLRKSFNFRPKKLFVKKVDRQSLYYRKIMIQVASVHLILTRRAFQTALREILKLLVLK</sequence>
<protein>
    <submittedName>
        <fullName evidence="1">Uncharacterized protein</fullName>
    </submittedName>
</protein>
<dbReference type="AlphaFoldDB" id="A0ABD2WP53"/>
<organism evidence="1 2">
    <name type="scientific">Trichogramma kaykai</name>
    <dbReference type="NCBI Taxonomy" id="54128"/>
    <lineage>
        <taxon>Eukaryota</taxon>
        <taxon>Metazoa</taxon>
        <taxon>Ecdysozoa</taxon>
        <taxon>Arthropoda</taxon>
        <taxon>Hexapoda</taxon>
        <taxon>Insecta</taxon>
        <taxon>Pterygota</taxon>
        <taxon>Neoptera</taxon>
        <taxon>Endopterygota</taxon>
        <taxon>Hymenoptera</taxon>
        <taxon>Apocrita</taxon>
        <taxon>Proctotrupomorpha</taxon>
        <taxon>Chalcidoidea</taxon>
        <taxon>Trichogrammatidae</taxon>
        <taxon>Trichogramma</taxon>
    </lineage>
</organism>
<name>A0ABD2WP53_9HYME</name>
<comment type="caution">
    <text evidence="1">The sequence shown here is derived from an EMBL/GenBank/DDBJ whole genome shotgun (WGS) entry which is preliminary data.</text>
</comment>